<protein>
    <submittedName>
        <fullName evidence="3">Uncharacterized protein</fullName>
    </submittedName>
</protein>
<sequence>MARPGTESTKSNLWAWPVGLMIGLAVGIPVFGSKGGVAFGVALGVVFAVAFGATRRRTGGTPVDGAAGRDVSSTDAGQGSISTDDATVARADGSRRG</sequence>
<keyword evidence="4" id="KW-1185">Reference proteome</keyword>
<evidence type="ECO:0000256" key="2">
    <source>
        <dbReference type="SAM" id="Phobius"/>
    </source>
</evidence>
<name>A0A7Y9X4Y5_9ACTN</name>
<organism evidence="3 4">
    <name type="scientific">Micromonospora jinlongensis</name>
    <dbReference type="NCBI Taxonomy" id="1287877"/>
    <lineage>
        <taxon>Bacteria</taxon>
        <taxon>Bacillati</taxon>
        <taxon>Actinomycetota</taxon>
        <taxon>Actinomycetes</taxon>
        <taxon>Micromonosporales</taxon>
        <taxon>Micromonosporaceae</taxon>
        <taxon>Micromonospora</taxon>
    </lineage>
</organism>
<evidence type="ECO:0000313" key="3">
    <source>
        <dbReference type="EMBL" id="NYH45099.1"/>
    </source>
</evidence>
<gene>
    <name evidence="3" type="ORF">HNR22_004826</name>
</gene>
<reference evidence="3 4" key="1">
    <citation type="submission" date="2020-07" db="EMBL/GenBank/DDBJ databases">
        <title>Sequencing the genomes of 1000 actinobacteria strains.</title>
        <authorList>
            <person name="Klenk H.-P."/>
        </authorList>
    </citation>
    <scope>NUCLEOTIDE SEQUENCE [LARGE SCALE GENOMIC DNA]</scope>
    <source>
        <strain evidence="3 4">DSM 45876</strain>
    </source>
</reference>
<keyword evidence="2" id="KW-0472">Membrane</keyword>
<feature type="region of interest" description="Disordered" evidence="1">
    <location>
        <begin position="56"/>
        <end position="97"/>
    </location>
</feature>
<evidence type="ECO:0000313" key="4">
    <source>
        <dbReference type="Proteomes" id="UP000523545"/>
    </source>
</evidence>
<dbReference type="Proteomes" id="UP000523545">
    <property type="component" value="Unassembled WGS sequence"/>
</dbReference>
<feature type="transmembrane region" description="Helical" evidence="2">
    <location>
        <begin position="37"/>
        <end position="54"/>
    </location>
</feature>
<dbReference type="EMBL" id="JACCHK010000001">
    <property type="protein sequence ID" value="NYH45099.1"/>
    <property type="molecule type" value="Genomic_DNA"/>
</dbReference>
<feature type="transmembrane region" description="Helical" evidence="2">
    <location>
        <begin position="12"/>
        <end position="31"/>
    </location>
</feature>
<dbReference type="RefSeq" id="WP_179782247.1">
    <property type="nucleotide sequence ID" value="NZ_JACCHK010000001.1"/>
</dbReference>
<evidence type="ECO:0000256" key="1">
    <source>
        <dbReference type="SAM" id="MobiDB-lite"/>
    </source>
</evidence>
<keyword evidence="2" id="KW-1133">Transmembrane helix</keyword>
<keyword evidence="2" id="KW-0812">Transmembrane</keyword>
<accession>A0A7Y9X4Y5</accession>
<feature type="compositionally biased region" description="Polar residues" evidence="1">
    <location>
        <begin position="71"/>
        <end position="85"/>
    </location>
</feature>
<dbReference type="AlphaFoldDB" id="A0A7Y9X4Y5"/>
<proteinExistence type="predicted"/>
<comment type="caution">
    <text evidence="3">The sequence shown here is derived from an EMBL/GenBank/DDBJ whole genome shotgun (WGS) entry which is preliminary data.</text>
</comment>